<name>A0ABU9XVH5_9SPHN</name>
<organism evidence="1 2">
    <name type="scientific">Sphingomonas qilianensis</name>
    <dbReference type="NCBI Taxonomy" id="1736690"/>
    <lineage>
        <taxon>Bacteria</taxon>
        <taxon>Pseudomonadati</taxon>
        <taxon>Pseudomonadota</taxon>
        <taxon>Alphaproteobacteria</taxon>
        <taxon>Sphingomonadales</taxon>
        <taxon>Sphingomonadaceae</taxon>
        <taxon>Sphingomonas</taxon>
    </lineage>
</organism>
<comment type="caution">
    <text evidence="1">The sequence shown here is derived from an EMBL/GenBank/DDBJ whole genome shotgun (WGS) entry which is preliminary data.</text>
</comment>
<keyword evidence="2" id="KW-1185">Reference proteome</keyword>
<dbReference type="RefSeq" id="WP_345865758.1">
    <property type="nucleotide sequence ID" value="NZ_JBDIMF010000006.1"/>
</dbReference>
<gene>
    <name evidence="1" type="ORF">ABC969_14130</name>
</gene>
<protein>
    <submittedName>
        <fullName evidence="1">Uncharacterized protein</fullName>
    </submittedName>
</protein>
<evidence type="ECO:0000313" key="2">
    <source>
        <dbReference type="Proteomes" id="UP001404104"/>
    </source>
</evidence>
<evidence type="ECO:0000313" key="1">
    <source>
        <dbReference type="EMBL" id="MEN2787553.1"/>
    </source>
</evidence>
<proteinExistence type="predicted"/>
<sequence length="60" mass="6788">MELDETGARQAVTAAEPQLRAALQDVIQRFGSTSIQIELPIEHSFTDDQQWSGNVYKYSF</sequence>
<accession>A0ABU9XVH5</accession>
<reference evidence="1 2" key="1">
    <citation type="submission" date="2024-05" db="EMBL/GenBank/DDBJ databases">
        <authorList>
            <person name="Liu Q."/>
            <person name="Xin Y.-H."/>
        </authorList>
    </citation>
    <scope>NUCLEOTIDE SEQUENCE [LARGE SCALE GENOMIC DNA]</scope>
    <source>
        <strain evidence="1 2">CGMCC 1.15349</strain>
    </source>
</reference>
<dbReference type="EMBL" id="JBDIMF010000006">
    <property type="protein sequence ID" value="MEN2787553.1"/>
    <property type="molecule type" value="Genomic_DNA"/>
</dbReference>
<dbReference type="Proteomes" id="UP001404104">
    <property type="component" value="Unassembled WGS sequence"/>
</dbReference>